<feature type="domain" description="Bacterial alpha-2-macroglobulin MG10" evidence="1">
    <location>
        <begin position="314"/>
        <end position="448"/>
    </location>
</feature>
<organism evidence="2 3">
    <name type="scientific">Nostoc cf. edaphicum LEGE 07299</name>
    <dbReference type="NCBI Taxonomy" id="2777974"/>
    <lineage>
        <taxon>Bacteria</taxon>
        <taxon>Bacillati</taxon>
        <taxon>Cyanobacteriota</taxon>
        <taxon>Cyanophyceae</taxon>
        <taxon>Nostocales</taxon>
        <taxon>Nostocaceae</taxon>
        <taxon>Nostoc</taxon>
    </lineage>
</organism>
<protein>
    <submittedName>
        <fullName evidence="2">Alpha-2-macroglobulin family protein</fullName>
    </submittedName>
</protein>
<evidence type="ECO:0000259" key="1">
    <source>
        <dbReference type="Pfam" id="PF17973"/>
    </source>
</evidence>
<proteinExistence type="predicted"/>
<reference evidence="2 3" key="1">
    <citation type="submission" date="2020-10" db="EMBL/GenBank/DDBJ databases">
        <authorList>
            <person name="Castelo-Branco R."/>
            <person name="Eusebio N."/>
            <person name="Adriana R."/>
            <person name="Vieira A."/>
            <person name="Brugerolle De Fraissinette N."/>
            <person name="Rezende De Castro R."/>
            <person name="Schneider M.P."/>
            <person name="Vasconcelos V."/>
            <person name="Leao P.N."/>
        </authorList>
    </citation>
    <scope>NUCLEOTIDE SEQUENCE [LARGE SCALE GENOMIC DNA]</scope>
    <source>
        <strain evidence="2 3">LEGE 07299</strain>
    </source>
</reference>
<evidence type="ECO:0000313" key="3">
    <source>
        <dbReference type="Proteomes" id="UP000647836"/>
    </source>
</evidence>
<feature type="non-terminal residue" evidence="2">
    <location>
        <position position="1"/>
    </location>
</feature>
<dbReference type="PANTHER" id="PTHR40094:SF1">
    <property type="entry name" value="UBIQUITIN DOMAIN-CONTAINING PROTEIN"/>
    <property type="match status" value="1"/>
</dbReference>
<sequence length="464" mass="52086">KYGQTFTEFNPNQQASQAIEKLQKLQIADGGFAAFPGQEKSDPWVSSYTGESLAKAGQVFPNLVDSAMVLRLKAYLQKVLANPGEYNFCKQLLCKRQLQLNALISLAELGDKRNTFLADIYEQRNNFDVTTQIKLARYLSQFPEWQDESQQLVNKLQQNIYETGRTAVVSLPRSWGWMSSSTATQAQALRLFIAKQSKPEVIDKLFQSLLALRRDGTWQTNYNNAQALTALVDYSQLQPTPPNFVATVELAGNKLGENRFEGYKNPSLQLILPMNLLPRGRNDLTLQKSGNGTLHYLVAYNYRLQGNQPGRFNGLRITREISQVNKEKVLQKTGLYAFDKPLTLASGQVFDIGLEIIADHPVDHLVIKDPLPSGFEAVDASFQTATAALQAKADSWELGFKNVYRDRIIAYAGHLEPGVYSLHYLVRSVTPGTFSWPGAEVHLQYAPEEFGRTAESILILEDRK</sequence>
<dbReference type="InterPro" id="IPR008930">
    <property type="entry name" value="Terpenoid_cyclase/PrenylTrfase"/>
</dbReference>
<name>A0ABR9TV13_9NOSO</name>
<accession>A0ABR9TV13</accession>
<dbReference type="PANTHER" id="PTHR40094">
    <property type="entry name" value="ALPHA-2-MACROGLOBULIN HOMOLOG"/>
    <property type="match status" value="1"/>
</dbReference>
<dbReference type="Pfam" id="PF17973">
    <property type="entry name" value="bMG10"/>
    <property type="match status" value="1"/>
</dbReference>
<dbReference type="Gene3D" id="1.50.10.20">
    <property type="match status" value="1"/>
</dbReference>
<dbReference type="InterPro" id="IPR051802">
    <property type="entry name" value="YfhM-like"/>
</dbReference>
<dbReference type="CDD" id="cd02891">
    <property type="entry name" value="A2M_like"/>
    <property type="match status" value="1"/>
</dbReference>
<keyword evidence="3" id="KW-1185">Reference proteome</keyword>
<dbReference type="EMBL" id="JADEXF010000097">
    <property type="protein sequence ID" value="MBE9104242.1"/>
    <property type="molecule type" value="Genomic_DNA"/>
</dbReference>
<comment type="caution">
    <text evidence="2">The sequence shown here is derived from an EMBL/GenBank/DDBJ whole genome shotgun (WGS) entry which is preliminary data.</text>
</comment>
<dbReference type="SUPFAM" id="SSF48239">
    <property type="entry name" value="Terpenoid cyclases/Protein prenyltransferases"/>
    <property type="match status" value="1"/>
</dbReference>
<gene>
    <name evidence="2" type="ORF">IQ229_04590</name>
</gene>
<dbReference type="Proteomes" id="UP000647836">
    <property type="component" value="Unassembled WGS sequence"/>
</dbReference>
<evidence type="ECO:0000313" key="2">
    <source>
        <dbReference type="EMBL" id="MBE9104242.1"/>
    </source>
</evidence>
<dbReference type="InterPro" id="IPR041246">
    <property type="entry name" value="Bact_MG10"/>
</dbReference>